<dbReference type="RefSeq" id="WP_092348328.1">
    <property type="nucleotide sequence ID" value="NZ_FNQN01000006.1"/>
</dbReference>
<dbReference type="OrthoDB" id="5405856at2"/>
<evidence type="ECO:0000313" key="2">
    <source>
        <dbReference type="EMBL" id="SEA48460.1"/>
    </source>
</evidence>
<dbReference type="AlphaFoldDB" id="A0A1H4BJZ7"/>
<sequence length="149" mass="17289">MTSLFSYLHRSLKVTPLEDGQVQVTVNLHADDFIHFIRILDSLIGFVRLVKNKDRMARNIAAYESEESINERKQYKERYHSRIVELFDRYTHQGLDRTSAIKKISADLRKDKHPWSSPDLVRPSLVEVGRGGRPGRAKKIMVQDSPRSN</sequence>
<gene>
    <name evidence="2" type="ORF">SAMN05660420_02249</name>
</gene>
<organism evidence="2 3">
    <name type="scientific">Desulfuromusa kysingii</name>
    <dbReference type="NCBI Taxonomy" id="37625"/>
    <lineage>
        <taxon>Bacteria</taxon>
        <taxon>Pseudomonadati</taxon>
        <taxon>Thermodesulfobacteriota</taxon>
        <taxon>Desulfuromonadia</taxon>
        <taxon>Desulfuromonadales</taxon>
        <taxon>Geopsychrobacteraceae</taxon>
        <taxon>Desulfuromusa</taxon>
    </lineage>
</organism>
<protein>
    <submittedName>
        <fullName evidence="2">Uncharacterized protein</fullName>
    </submittedName>
</protein>
<keyword evidence="3" id="KW-1185">Reference proteome</keyword>
<dbReference type="Proteomes" id="UP000199409">
    <property type="component" value="Unassembled WGS sequence"/>
</dbReference>
<dbReference type="EMBL" id="FNQN01000006">
    <property type="protein sequence ID" value="SEA48460.1"/>
    <property type="molecule type" value="Genomic_DNA"/>
</dbReference>
<name>A0A1H4BJZ7_9BACT</name>
<evidence type="ECO:0000313" key="3">
    <source>
        <dbReference type="Proteomes" id="UP000199409"/>
    </source>
</evidence>
<dbReference type="STRING" id="37625.SAMN05660420_02249"/>
<reference evidence="2 3" key="1">
    <citation type="submission" date="2016-10" db="EMBL/GenBank/DDBJ databases">
        <authorList>
            <person name="de Groot N.N."/>
        </authorList>
    </citation>
    <scope>NUCLEOTIDE SEQUENCE [LARGE SCALE GENOMIC DNA]</scope>
    <source>
        <strain evidence="2 3">DSM 7343</strain>
    </source>
</reference>
<feature type="region of interest" description="Disordered" evidence="1">
    <location>
        <begin position="126"/>
        <end position="149"/>
    </location>
</feature>
<accession>A0A1H4BJZ7</accession>
<evidence type="ECO:0000256" key="1">
    <source>
        <dbReference type="SAM" id="MobiDB-lite"/>
    </source>
</evidence>
<proteinExistence type="predicted"/>